<dbReference type="RefSeq" id="WP_328856000.1">
    <property type="nucleotide sequence ID" value="NZ_CP108021.1"/>
</dbReference>
<organism evidence="2 3">
    <name type="scientific">Williamsia herbipolensis</name>
    <dbReference type="NCBI Taxonomy" id="1603258"/>
    <lineage>
        <taxon>Bacteria</taxon>
        <taxon>Bacillati</taxon>
        <taxon>Actinomycetota</taxon>
        <taxon>Actinomycetes</taxon>
        <taxon>Mycobacteriales</taxon>
        <taxon>Nocardiaceae</taxon>
        <taxon>Williamsia</taxon>
    </lineage>
</organism>
<dbReference type="Proteomes" id="UP001432128">
    <property type="component" value="Chromosome"/>
</dbReference>
<feature type="domain" description="Metallo-beta-lactamase" evidence="1">
    <location>
        <begin position="24"/>
        <end position="241"/>
    </location>
</feature>
<gene>
    <name evidence="2" type="ORF">OG579_11255</name>
</gene>
<sequence length="259" mass="27571">MSHFTITTVENESGGSAHLIHTEHVNWVLLRDDSGVTLIDGGYPKQVNDVIASVREIGAQPGDIRAALVTHAHVDHIGGLSRLANRYAFPVHLDPVEVSHARREHLQQATPKSLAKLAYKPRVLRWMAEIVALGGLDTTGIPNAEPFATSADGSLDLPGRPVPWSAHGHTDGHSAYLVAGGRVLVSGDALVTGHGVTAHVGPQCIHPVFHHDEAANREALRALAERERLSGTAVEFLFPGHGEVHRGSVSDAVATALRG</sequence>
<dbReference type="KEGG" id="whr:OG579_11255"/>
<dbReference type="AlphaFoldDB" id="A0AAU4JX38"/>
<dbReference type="SMART" id="SM00849">
    <property type="entry name" value="Lactamase_B"/>
    <property type="match status" value="1"/>
</dbReference>
<evidence type="ECO:0000313" key="3">
    <source>
        <dbReference type="Proteomes" id="UP001432128"/>
    </source>
</evidence>
<keyword evidence="3" id="KW-1185">Reference proteome</keyword>
<dbReference type="Pfam" id="PF00753">
    <property type="entry name" value="Lactamase_B"/>
    <property type="match status" value="1"/>
</dbReference>
<dbReference type="InterPro" id="IPR050855">
    <property type="entry name" value="NDM-1-like"/>
</dbReference>
<evidence type="ECO:0000259" key="1">
    <source>
        <dbReference type="SMART" id="SM00849"/>
    </source>
</evidence>
<dbReference type="PANTHER" id="PTHR42951">
    <property type="entry name" value="METALLO-BETA-LACTAMASE DOMAIN-CONTAINING"/>
    <property type="match status" value="1"/>
</dbReference>
<dbReference type="SUPFAM" id="SSF56281">
    <property type="entry name" value="Metallo-hydrolase/oxidoreductase"/>
    <property type="match status" value="1"/>
</dbReference>
<dbReference type="PANTHER" id="PTHR42951:SF14">
    <property type="entry name" value="METALLO-BETA-LACTAMASE SUPERFAMILY PROTEIN"/>
    <property type="match status" value="1"/>
</dbReference>
<dbReference type="InterPro" id="IPR001279">
    <property type="entry name" value="Metallo-B-lactamas"/>
</dbReference>
<proteinExistence type="predicted"/>
<evidence type="ECO:0000313" key="2">
    <source>
        <dbReference type="EMBL" id="WUM18337.1"/>
    </source>
</evidence>
<protein>
    <submittedName>
        <fullName evidence="2">MBL fold metallo-hydrolase</fullName>
    </submittedName>
</protein>
<dbReference type="InterPro" id="IPR036866">
    <property type="entry name" value="RibonucZ/Hydroxyglut_hydro"/>
</dbReference>
<dbReference type="EMBL" id="CP108021">
    <property type="protein sequence ID" value="WUM18337.1"/>
    <property type="molecule type" value="Genomic_DNA"/>
</dbReference>
<accession>A0AAU4JX38</accession>
<dbReference type="Gene3D" id="3.60.15.10">
    <property type="entry name" value="Ribonuclease Z/Hydroxyacylglutathione hydrolase-like"/>
    <property type="match status" value="1"/>
</dbReference>
<name>A0AAU4JX38_9NOCA</name>
<reference evidence="2 3" key="1">
    <citation type="submission" date="2022-10" db="EMBL/GenBank/DDBJ databases">
        <title>The complete genomes of actinobacterial strains from the NBC collection.</title>
        <authorList>
            <person name="Joergensen T.S."/>
            <person name="Alvarez Arevalo M."/>
            <person name="Sterndorff E.B."/>
            <person name="Faurdal D."/>
            <person name="Vuksanovic O."/>
            <person name="Mourched A.-S."/>
            <person name="Charusanti P."/>
            <person name="Shaw S."/>
            <person name="Blin K."/>
            <person name="Weber T."/>
        </authorList>
    </citation>
    <scope>NUCLEOTIDE SEQUENCE [LARGE SCALE GENOMIC DNA]</scope>
    <source>
        <strain evidence="2 3">NBC_00319</strain>
    </source>
</reference>